<dbReference type="AlphaFoldDB" id="D4ZJ28"/>
<dbReference type="CDD" id="cd00830">
    <property type="entry name" value="KAS_III"/>
    <property type="match status" value="1"/>
</dbReference>
<comment type="catalytic activity">
    <reaction evidence="10">
        <text>malonyl-[ACP] + acetyl-CoA + H(+) = 3-oxobutanoyl-[ACP] + CO2 + CoA</text>
        <dbReference type="Rhea" id="RHEA:12080"/>
        <dbReference type="Rhea" id="RHEA-COMP:9623"/>
        <dbReference type="Rhea" id="RHEA-COMP:9625"/>
        <dbReference type="ChEBI" id="CHEBI:15378"/>
        <dbReference type="ChEBI" id="CHEBI:16526"/>
        <dbReference type="ChEBI" id="CHEBI:57287"/>
        <dbReference type="ChEBI" id="CHEBI:57288"/>
        <dbReference type="ChEBI" id="CHEBI:78449"/>
        <dbReference type="ChEBI" id="CHEBI:78450"/>
        <dbReference type="EC" id="2.3.1.180"/>
    </reaction>
</comment>
<keyword evidence="9 10" id="KW-0012">Acyltransferase</keyword>
<keyword evidence="14" id="KW-1185">Reference proteome</keyword>
<evidence type="ECO:0000256" key="9">
    <source>
        <dbReference type="ARBA" id="ARBA00023315"/>
    </source>
</evidence>
<evidence type="ECO:0000256" key="6">
    <source>
        <dbReference type="ARBA" id="ARBA00023098"/>
    </source>
</evidence>
<keyword evidence="5 10" id="KW-0276">Fatty acid metabolism</keyword>
<gene>
    <name evidence="10" type="primary">fabH</name>
    <name evidence="13" type="ordered locus">SVI_1706</name>
</gene>
<dbReference type="SUPFAM" id="SSF53901">
    <property type="entry name" value="Thiolase-like"/>
    <property type="match status" value="1"/>
</dbReference>
<keyword evidence="7 10" id="KW-0275">Fatty acid biosynthesis</keyword>
<evidence type="ECO:0000259" key="11">
    <source>
        <dbReference type="Pfam" id="PF08541"/>
    </source>
</evidence>
<keyword evidence="8 10" id="KW-0511">Multifunctional enzyme</keyword>
<dbReference type="STRING" id="637905.SVI_1706"/>
<organism evidence="13 14">
    <name type="scientific">Shewanella violacea (strain JCM 10179 / CIP 106290 / LMG 19151 / DSS12)</name>
    <dbReference type="NCBI Taxonomy" id="637905"/>
    <lineage>
        <taxon>Bacteria</taxon>
        <taxon>Pseudomonadati</taxon>
        <taxon>Pseudomonadota</taxon>
        <taxon>Gammaproteobacteria</taxon>
        <taxon>Alteromonadales</taxon>
        <taxon>Shewanellaceae</taxon>
        <taxon>Shewanella</taxon>
    </lineage>
</organism>
<evidence type="ECO:0000256" key="4">
    <source>
        <dbReference type="ARBA" id="ARBA00022679"/>
    </source>
</evidence>
<dbReference type="EMBL" id="AP011177">
    <property type="protein sequence ID" value="BAJ01677.1"/>
    <property type="molecule type" value="Genomic_DNA"/>
</dbReference>
<sequence>MMRQSSGSAFLFERKHMQYATITGWGKCVPPATLTNDDLSTFIETSDEWIKSRTGISQRHISHVNTSALASVAAQHALAAAGIEGSELDMIILATASPDTLIPNIASTVQADVGATCAAFDINAACSGFLYGIGLASSQIKSGQCKKVLVIGAERLSFYLDWARRDTAVLFGDGAGAVVLEATNEAIGVLGYELSNDPAGRDILKSQFGTAMDRFEASSLDFYIEFNGQEIFKRAIAGMSKLSTKVLEKCEISKDDIDLVIPHQANERIIDTLINRMKIPKEKAFINIANYGNTSAATIPIAICDALEQGKIKPGQTILSCAFGAGLTSAAALIKWGDRVTPIKQSDADLPPCDKTGIELVSKAVKHFCG</sequence>
<feature type="active site" evidence="10">
    <location>
        <position position="126"/>
    </location>
</feature>
<evidence type="ECO:0000256" key="8">
    <source>
        <dbReference type="ARBA" id="ARBA00023268"/>
    </source>
</evidence>
<dbReference type="KEGG" id="svo:SVI_1706"/>
<dbReference type="EC" id="2.3.1.180" evidence="10"/>
<dbReference type="InterPro" id="IPR013747">
    <property type="entry name" value="ACP_syn_III_C"/>
</dbReference>
<dbReference type="NCBIfam" id="TIGR00747">
    <property type="entry name" value="fabH"/>
    <property type="match status" value="1"/>
</dbReference>
<keyword evidence="4 10" id="KW-0808">Transferase</keyword>
<dbReference type="InterPro" id="IPR004655">
    <property type="entry name" value="FabH"/>
</dbReference>
<dbReference type="Proteomes" id="UP000002350">
    <property type="component" value="Chromosome"/>
</dbReference>
<dbReference type="Pfam" id="PF08541">
    <property type="entry name" value="ACP_syn_III_C"/>
    <property type="match status" value="1"/>
</dbReference>
<comment type="domain">
    <text evidence="10">The last Arg residue of the ACP-binding site is essential for the weak association between ACP/AcpP and FabH.</text>
</comment>
<keyword evidence="2 10" id="KW-0963">Cytoplasm</keyword>
<comment type="subcellular location">
    <subcellularLocation>
        <location evidence="10">Cytoplasm</location>
    </subcellularLocation>
</comment>
<evidence type="ECO:0000256" key="2">
    <source>
        <dbReference type="ARBA" id="ARBA00022490"/>
    </source>
</evidence>
<feature type="region of interest" description="ACP-binding" evidence="10">
    <location>
        <begin position="264"/>
        <end position="268"/>
    </location>
</feature>
<dbReference type="GO" id="GO:0004315">
    <property type="term" value="F:3-oxoacyl-[acyl-carrier-protein] synthase activity"/>
    <property type="evidence" value="ECO:0007669"/>
    <property type="project" value="InterPro"/>
</dbReference>
<dbReference type="PANTHER" id="PTHR43091:SF2">
    <property type="entry name" value="BETA-KETOACYL-[ACYL-CARRIER-PROTEIN] SYNTHASE III 2"/>
    <property type="match status" value="1"/>
</dbReference>
<keyword evidence="3 10" id="KW-0444">Lipid biosynthesis</keyword>
<dbReference type="InterPro" id="IPR013751">
    <property type="entry name" value="ACP_syn_III_N"/>
</dbReference>
<evidence type="ECO:0000313" key="14">
    <source>
        <dbReference type="Proteomes" id="UP000002350"/>
    </source>
</evidence>
<dbReference type="InterPro" id="IPR016039">
    <property type="entry name" value="Thiolase-like"/>
</dbReference>
<dbReference type="NCBIfam" id="NF006829">
    <property type="entry name" value="PRK09352.1"/>
    <property type="match status" value="1"/>
</dbReference>
<dbReference type="HAMAP" id="MF_01815">
    <property type="entry name" value="FabH"/>
    <property type="match status" value="1"/>
</dbReference>
<evidence type="ECO:0000256" key="3">
    <source>
        <dbReference type="ARBA" id="ARBA00022516"/>
    </source>
</evidence>
<reference evidence="14" key="1">
    <citation type="journal article" date="2010" name="Mol. Biosyst.">
        <title>Complete genome sequence and comparative analysis of Shewanella violacea, a psychrophilic and piezophilic bacterium from deep sea floor sediments.</title>
        <authorList>
            <person name="Aono E."/>
            <person name="Baba T."/>
            <person name="Ara T."/>
            <person name="Nishi T."/>
            <person name="Nakamichi T."/>
            <person name="Inamoto E."/>
            <person name="Toyonaga H."/>
            <person name="Hasegawa M."/>
            <person name="Takai Y."/>
            <person name="Okumura Y."/>
            <person name="Baba M."/>
            <person name="Tomita M."/>
            <person name="Kato C."/>
            <person name="Oshima T."/>
            <person name="Nakasone K."/>
            <person name="Mori H."/>
        </authorList>
    </citation>
    <scope>NUCLEOTIDE SEQUENCE [LARGE SCALE GENOMIC DNA]</scope>
    <source>
        <strain evidence="14">JCM 10179 / CIP 106290 / LMG 19151 / DSS12</strain>
    </source>
</reference>
<feature type="active site" evidence="10">
    <location>
        <position position="293"/>
    </location>
</feature>
<feature type="domain" description="Beta-ketoacyl-[acyl-carrier-protein] synthase III C-terminal" evidence="11">
    <location>
        <begin position="247"/>
        <end position="336"/>
    </location>
</feature>
<comment type="subunit">
    <text evidence="10">Homodimer.</text>
</comment>
<dbReference type="GO" id="GO:0033818">
    <property type="term" value="F:beta-ketoacyl-acyl-carrier-protein synthase III activity"/>
    <property type="evidence" value="ECO:0007669"/>
    <property type="project" value="UniProtKB-UniRule"/>
</dbReference>
<evidence type="ECO:0000256" key="10">
    <source>
        <dbReference type="HAMAP-Rule" id="MF_01815"/>
    </source>
</evidence>
<feature type="active site" evidence="10">
    <location>
        <position position="263"/>
    </location>
</feature>
<dbReference type="PANTHER" id="PTHR43091">
    <property type="entry name" value="3-OXOACYL-[ACYL-CARRIER-PROTEIN] SYNTHASE"/>
    <property type="match status" value="1"/>
</dbReference>
<dbReference type="GO" id="GO:0006633">
    <property type="term" value="P:fatty acid biosynthetic process"/>
    <property type="evidence" value="ECO:0007669"/>
    <property type="project" value="UniProtKB-UniRule"/>
</dbReference>
<feature type="domain" description="Beta-ketoacyl-[acyl-carrier-protein] synthase III N-terminal" evidence="12">
    <location>
        <begin position="120"/>
        <end position="197"/>
    </location>
</feature>
<evidence type="ECO:0000256" key="5">
    <source>
        <dbReference type="ARBA" id="ARBA00022832"/>
    </source>
</evidence>
<dbReference type="HOGENOM" id="CLU_039592_4_1_6"/>
<comment type="function">
    <text evidence="10">Catalyzes the condensation reaction of fatty acid synthesis by the addition to an acyl acceptor of two carbons from malonyl-ACP. Catalyzes the first condensation reaction which initiates fatty acid synthesis and may therefore play a role in governing the total rate of fatty acid production. Possesses both acetoacetyl-ACP synthase and acetyl transacylase activities. Its substrate specificity determines the biosynthesis of branched-chain and/or straight-chain of fatty acids.</text>
</comment>
<keyword evidence="6 10" id="KW-0443">Lipid metabolism</keyword>
<evidence type="ECO:0000256" key="7">
    <source>
        <dbReference type="ARBA" id="ARBA00023160"/>
    </source>
</evidence>
<dbReference type="Gene3D" id="3.40.47.10">
    <property type="match status" value="1"/>
</dbReference>
<evidence type="ECO:0000256" key="1">
    <source>
        <dbReference type="ARBA" id="ARBA00008642"/>
    </source>
</evidence>
<comment type="similarity">
    <text evidence="1 10">Belongs to the thiolase-like superfamily. FabH family.</text>
</comment>
<evidence type="ECO:0000259" key="12">
    <source>
        <dbReference type="Pfam" id="PF08545"/>
    </source>
</evidence>
<proteinExistence type="inferred from homology"/>
<evidence type="ECO:0000313" key="13">
    <source>
        <dbReference type="EMBL" id="BAJ01677.1"/>
    </source>
</evidence>
<dbReference type="eggNOG" id="COG0332">
    <property type="taxonomic scope" value="Bacteria"/>
</dbReference>
<dbReference type="UniPathway" id="UPA00094"/>
<name>D4ZJ28_SHEVD</name>
<protein>
    <recommendedName>
        <fullName evidence="10">Beta-ketoacyl-[acyl-carrier-protein] synthase III</fullName>
        <shortName evidence="10">Beta-ketoacyl-ACP synthase III</shortName>
        <shortName evidence="10">KAS III</shortName>
        <ecNumber evidence="10">2.3.1.180</ecNumber>
    </recommendedName>
    <alternativeName>
        <fullName evidence="10">3-oxoacyl-[acyl-carrier-protein] synthase 3</fullName>
    </alternativeName>
    <alternativeName>
        <fullName evidence="10">3-oxoacyl-[acyl-carrier-protein] synthase III</fullName>
    </alternativeName>
</protein>
<comment type="pathway">
    <text evidence="10">Lipid metabolism; fatty acid biosynthesis.</text>
</comment>
<dbReference type="GO" id="GO:0005737">
    <property type="term" value="C:cytoplasm"/>
    <property type="evidence" value="ECO:0007669"/>
    <property type="project" value="UniProtKB-SubCell"/>
</dbReference>
<accession>D4ZJ28</accession>
<dbReference type="Pfam" id="PF08545">
    <property type="entry name" value="ACP_syn_III"/>
    <property type="match status" value="1"/>
</dbReference>